<evidence type="ECO:0000313" key="4">
    <source>
        <dbReference type="Proteomes" id="UP000320806"/>
    </source>
</evidence>
<feature type="transmembrane region" description="Helical" evidence="2">
    <location>
        <begin position="70"/>
        <end position="89"/>
    </location>
</feature>
<dbReference type="EMBL" id="VFMO01000001">
    <property type="protein sequence ID" value="TQJ14662.1"/>
    <property type="molecule type" value="Genomic_DNA"/>
</dbReference>
<comment type="caution">
    <text evidence="3">The sequence shown here is derived from an EMBL/GenBank/DDBJ whole genome shotgun (WGS) entry which is preliminary data.</text>
</comment>
<feature type="region of interest" description="Disordered" evidence="1">
    <location>
        <begin position="94"/>
        <end position="117"/>
    </location>
</feature>
<dbReference type="PROSITE" id="PS51257">
    <property type="entry name" value="PROKAR_LIPOPROTEIN"/>
    <property type="match status" value="1"/>
</dbReference>
<keyword evidence="2" id="KW-0472">Membrane</keyword>
<gene>
    <name evidence="3" type="ORF">FB459_2160</name>
</gene>
<keyword evidence="2" id="KW-1133">Transmembrane helix</keyword>
<dbReference type="AlphaFoldDB" id="A0A542EH56"/>
<organism evidence="3 4">
    <name type="scientific">Yimella lutea</name>
    <dbReference type="NCBI Taxonomy" id="587872"/>
    <lineage>
        <taxon>Bacteria</taxon>
        <taxon>Bacillati</taxon>
        <taxon>Actinomycetota</taxon>
        <taxon>Actinomycetes</taxon>
        <taxon>Micrococcales</taxon>
        <taxon>Dermacoccaceae</taxon>
        <taxon>Yimella</taxon>
    </lineage>
</organism>
<protein>
    <submittedName>
        <fullName evidence="3">Uncharacterized protein</fullName>
    </submittedName>
</protein>
<accession>A0A542EH56</accession>
<proteinExistence type="predicted"/>
<name>A0A542EH56_9MICO</name>
<keyword evidence="4" id="KW-1185">Reference proteome</keyword>
<feature type="compositionally biased region" description="Basic and acidic residues" evidence="1">
    <location>
        <begin position="100"/>
        <end position="117"/>
    </location>
</feature>
<dbReference type="RefSeq" id="WP_141928440.1">
    <property type="nucleotide sequence ID" value="NZ_BAABCI010000003.1"/>
</dbReference>
<evidence type="ECO:0000313" key="3">
    <source>
        <dbReference type="EMBL" id="TQJ14662.1"/>
    </source>
</evidence>
<evidence type="ECO:0000256" key="1">
    <source>
        <dbReference type="SAM" id="MobiDB-lite"/>
    </source>
</evidence>
<reference evidence="3 4" key="1">
    <citation type="submission" date="2019-06" db="EMBL/GenBank/DDBJ databases">
        <title>Sequencing the genomes of 1000 actinobacteria strains.</title>
        <authorList>
            <person name="Klenk H.-P."/>
        </authorList>
    </citation>
    <scope>NUCLEOTIDE SEQUENCE [LARGE SCALE GENOMIC DNA]</scope>
    <source>
        <strain evidence="3 4">DSM 19828</strain>
    </source>
</reference>
<feature type="transmembrane region" description="Helical" evidence="2">
    <location>
        <begin position="20"/>
        <end position="39"/>
    </location>
</feature>
<sequence length="117" mass="13035">MRGLRQHPNLLVRFVGRVLYAVLSLAGFLIGLGCLVWLADTFAGTGIIDNLGKLWDEITSGSFKQTIMKTLGMVIGGIFGMWFLMKLIFPSQPSSYRGKVYVDRNGDGRTDERDGYQ</sequence>
<evidence type="ECO:0000256" key="2">
    <source>
        <dbReference type="SAM" id="Phobius"/>
    </source>
</evidence>
<dbReference type="Proteomes" id="UP000320806">
    <property type="component" value="Unassembled WGS sequence"/>
</dbReference>
<keyword evidence="2" id="KW-0812">Transmembrane</keyword>